<dbReference type="OrthoDB" id="10003853at2"/>
<gene>
    <name evidence="3" type="ORF">NCTC10118_00121</name>
</gene>
<dbReference type="Proteomes" id="UP000289952">
    <property type="component" value="Chromosome"/>
</dbReference>
<keyword evidence="2" id="KW-0732">Signal</keyword>
<evidence type="ECO:0000256" key="1">
    <source>
        <dbReference type="SAM" id="MobiDB-lite"/>
    </source>
</evidence>
<dbReference type="RefSeq" id="WP_129620984.1">
    <property type="nucleotide sequence ID" value="NZ_LR214972.1"/>
</dbReference>
<evidence type="ECO:0000313" key="4">
    <source>
        <dbReference type="Proteomes" id="UP000289952"/>
    </source>
</evidence>
<keyword evidence="4" id="KW-1185">Reference proteome</keyword>
<proteinExistence type="predicted"/>
<reference evidence="3 4" key="1">
    <citation type="submission" date="2019-01" db="EMBL/GenBank/DDBJ databases">
        <authorList>
            <consortium name="Pathogen Informatics"/>
        </authorList>
    </citation>
    <scope>NUCLEOTIDE SEQUENCE [LARGE SCALE GENOMIC DNA]</scope>
    <source>
        <strain evidence="3 4">NCTC10118</strain>
    </source>
</reference>
<evidence type="ECO:0008006" key="5">
    <source>
        <dbReference type="Google" id="ProtNLM"/>
    </source>
</evidence>
<feature type="region of interest" description="Disordered" evidence="1">
    <location>
        <begin position="308"/>
        <end position="327"/>
    </location>
</feature>
<accession>A0A449ACQ1</accession>
<evidence type="ECO:0000313" key="3">
    <source>
        <dbReference type="EMBL" id="VEU62743.1"/>
    </source>
</evidence>
<protein>
    <recommendedName>
        <fullName evidence="5">Lipoprotein</fullName>
    </recommendedName>
</protein>
<feature type="compositionally biased region" description="Basic and acidic residues" evidence="1">
    <location>
        <begin position="308"/>
        <end position="319"/>
    </location>
</feature>
<feature type="chain" id="PRO_5019354154" description="Lipoprotein" evidence="2">
    <location>
        <begin position="23"/>
        <end position="591"/>
    </location>
</feature>
<dbReference type="EMBL" id="LR214972">
    <property type="protein sequence ID" value="VEU62743.1"/>
    <property type="molecule type" value="Genomic_DNA"/>
</dbReference>
<evidence type="ECO:0000256" key="2">
    <source>
        <dbReference type="SAM" id="SignalP"/>
    </source>
</evidence>
<dbReference type="AlphaFoldDB" id="A0A449ACQ1"/>
<feature type="signal peptide" evidence="2">
    <location>
        <begin position="1"/>
        <end position="22"/>
    </location>
</feature>
<organism evidence="3 4">
    <name type="scientific">Mycoplasmopsis bovirhinis</name>
    <dbReference type="NCBI Taxonomy" id="29553"/>
    <lineage>
        <taxon>Bacteria</taxon>
        <taxon>Bacillati</taxon>
        <taxon>Mycoplasmatota</taxon>
        <taxon>Mycoplasmoidales</taxon>
        <taxon>Metamycoplasmataceae</taxon>
        <taxon>Mycoplasmopsis</taxon>
    </lineage>
</organism>
<name>A0A449ACQ1_9BACT</name>
<sequence>MKKFKKFLIPSILTLVAIPAVSCSSNSDEIKTNQEKNLIKSKIDSKELYLNLQTVFFSETREFMKPILQKEVEKDAQFFENIASNQNLAAIASFLSIYYDDNKFTKYLETIKNAASVLLEQTDEGKFFYDLNSETRSFISGVFSNLIRIIGTKLDATNLKSLRDFFSLWENTIWSLINNNSIIKFYNLMINQTNSSQNAKEFLPKLKDFVTRFSSDVGELFRNFNLTTYQVLKTSITEKIVSYFQESDKLLNEINQDYKDEFITLNQKESKFFSLMTNTILDQPRGLDSVAKFNENIELQNVQIELQNKRNTEKAKEEGTNQPETNPKIVYSEKDKEKINQSFEAIKDSTPKRYDVDLDVKDLLQVTIADTAGVLNQSVNTTTSLTLYSRNKTTNLFPTIEEDEESSNKLTKLSSLIPSNINHVVRILLPRTTLNFGGNNTNLLASKINLAQVTSPIRNLDNKQADFYNYRYSNLTVKQIRKKDNKIEIEFGIQADRNNINKYLDFNYETHFLQPKQNFITTNQFGLSSEDPNSTLYFDLYIGLSDELYNDFFAPRYHRLEELTKQAKTDTTIDIISEKNKLFREIVFEIK</sequence>